<dbReference type="PANTHER" id="PTHR43415">
    <property type="entry name" value="SPERMIDINE N(1)-ACETYLTRANSFERASE"/>
    <property type="match status" value="1"/>
</dbReference>
<dbReference type="EC" id="2.3.-.-" evidence="2"/>
<dbReference type="InterPro" id="IPR016181">
    <property type="entry name" value="Acyl_CoA_acyltransferase"/>
</dbReference>
<evidence type="ECO:0000259" key="1">
    <source>
        <dbReference type="PROSITE" id="PS51186"/>
    </source>
</evidence>
<dbReference type="Gene3D" id="3.40.630.30">
    <property type="match status" value="1"/>
</dbReference>
<dbReference type="Proteomes" id="UP001623661">
    <property type="component" value="Unassembled WGS sequence"/>
</dbReference>
<sequence>MIKSGMLTGNKVRLGAINAEDIETIASWYEDADFLRFFDKIPASPKSKQELQQWIKETQISGKSYSFSIRPIDKDKMVGYIELSNIQWWNGVANLGIGIGETKYRGGGFGKEAMELLLDFAFNELNLHRVQLNVFSYNKGAMSLYEKLGFKQEGVYREFIHRDGKRWDMYLYGILRYEWKKI</sequence>
<gene>
    <name evidence="2" type="ORF">ACJDUH_00940</name>
</gene>
<protein>
    <submittedName>
        <fullName evidence="2">GNAT family N-acetyltransferase</fullName>
        <ecNumber evidence="2">2.3.-.-</ecNumber>
    </submittedName>
</protein>
<dbReference type="Pfam" id="PF13302">
    <property type="entry name" value="Acetyltransf_3"/>
    <property type="match status" value="1"/>
</dbReference>
<proteinExistence type="predicted"/>
<dbReference type="RefSeq" id="WP_406763277.1">
    <property type="nucleotide sequence ID" value="NZ_JBJHZY010000001.1"/>
</dbReference>
<dbReference type="CDD" id="cd04301">
    <property type="entry name" value="NAT_SF"/>
    <property type="match status" value="1"/>
</dbReference>
<dbReference type="EMBL" id="JBJHZY010000001">
    <property type="protein sequence ID" value="MFL0266647.1"/>
    <property type="molecule type" value="Genomic_DNA"/>
</dbReference>
<name>A0ABW8TLT6_9CLOT</name>
<dbReference type="InterPro" id="IPR000182">
    <property type="entry name" value="GNAT_dom"/>
</dbReference>
<reference evidence="2 3" key="1">
    <citation type="submission" date="2024-11" db="EMBL/GenBank/DDBJ databases">
        <authorList>
            <person name="Heng Y.C."/>
            <person name="Lim A.C.H."/>
            <person name="Lee J.K.Y."/>
            <person name="Kittelmann S."/>
        </authorList>
    </citation>
    <scope>NUCLEOTIDE SEQUENCE [LARGE SCALE GENOMIC DNA]</scope>
    <source>
        <strain evidence="2 3">WILCCON 0202</strain>
    </source>
</reference>
<keyword evidence="2" id="KW-0012">Acyltransferase</keyword>
<accession>A0ABW8TLT6</accession>
<evidence type="ECO:0000313" key="3">
    <source>
        <dbReference type="Proteomes" id="UP001623661"/>
    </source>
</evidence>
<dbReference type="PANTHER" id="PTHR43415:SF5">
    <property type="entry name" value="ACETYLTRANSFERASE"/>
    <property type="match status" value="1"/>
</dbReference>
<evidence type="ECO:0000313" key="2">
    <source>
        <dbReference type="EMBL" id="MFL0266647.1"/>
    </source>
</evidence>
<keyword evidence="2" id="KW-0808">Transferase</keyword>
<feature type="domain" description="N-acetyltransferase" evidence="1">
    <location>
        <begin position="20"/>
        <end position="172"/>
    </location>
</feature>
<dbReference type="SUPFAM" id="SSF55729">
    <property type="entry name" value="Acyl-CoA N-acyltransferases (Nat)"/>
    <property type="match status" value="1"/>
</dbReference>
<organism evidence="2 3">
    <name type="scientific">Candidatus Clostridium radicumherbarum</name>
    <dbReference type="NCBI Taxonomy" id="3381662"/>
    <lineage>
        <taxon>Bacteria</taxon>
        <taxon>Bacillati</taxon>
        <taxon>Bacillota</taxon>
        <taxon>Clostridia</taxon>
        <taxon>Eubacteriales</taxon>
        <taxon>Clostridiaceae</taxon>
        <taxon>Clostridium</taxon>
    </lineage>
</organism>
<keyword evidence="3" id="KW-1185">Reference proteome</keyword>
<comment type="caution">
    <text evidence="2">The sequence shown here is derived from an EMBL/GenBank/DDBJ whole genome shotgun (WGS) entry which is preliminary data.</text>
</comment>
<dbReference type="GO" id="GO:0016746">
    <property type="term" value="F:acyltransferase activity"/>
    <property type="evidence" value="ECO:0007669"/>
    <property type="project" value="UniProtKB-KW"/>
</dbReference>
<dbReference type="PROSITE" id="PS51186">
    <property type="entry name" value="GNAT"/>
    <property type="match status" value="1"/>
</dbReference>